<name>A0A699WG06_TANCI</name>
<proteinExistence type="predicted"/>
<dbReference type="AlphaFoldDB" id="A0A699WG06"/>
<evidence type="ECO:0000256" key="1">
    <source>
        <dbReference type="SAM" id="MobiDB-lite"/>
    </source>
</evidence>
<feature type="compositionally biased region" description="Basic and acidic residues" evidence="1">
    <location>
        <begin position="20"/>
        <end position="40"/>
    </location>
</feature>
<organism evidence="2">
    <name type="scientific">Tanacetum cinerariifolium</name>
    <name type="common">Dalmatian daisy</name>
    <name type="synonym">Chrysanthemum cinerariifolium</name>
    <dbReference type="NCBI Taxonomy" id="118510"/>
    <lineage>
        <taxon>Eukaryota</taxon>
        <taxon>Viridiplantae</taxon>
        <taxon>Streptophyta</taxon>
        <taxon>Embryophyta</taxon>
        <taxon>Tracheophyta</taxon>
        <taxon>Spermatophyta</taxon>
        <taxon>Magnoliopsida</taxon>
        <taxon>eudicotyledons</taxon>
        <taxon>Gunneridae</taxon>
        <taxon>Pentapetalae</taxon>
        <taxon>asterids</taxon>
        <taxon>campanulids</taxon>
        <taxon>Asterales</taxon>
        <taxon>Asteraceae</taxon>
        <taxon>Asteroideae</taxon>
        <taxon>Anthemideae</taxon>
        <taxon>Anthemidinae</taxon>
        <taxon>Tanacetum</taxon>
    </lineage>
</organism>
<gene>
    <name evidence="2" type="ORF">Tci_915253</name>
</gene>
<comment type="caution">
    <text evidence="2">The sequence shown here is derived from an EMBL/GenBank/DDBJ whole genome shotgun (WGS) entry which is preliminary data.</text>
</comment>
<reference evidence="2" key="1">
    <citation type="journal article" date="2019" name="Sci. Rep.">
        <title>Draft genome of Tanacetum cinerariifolium, the natural source of mosquito coil.</title>
        <authorList>
            <person name="Yamashiro T."/>
            <person name="Shiraishi A."/>
            <person name="Satake H."/>
            <person name="Nakayama K."/>
        </authorList>
    </citation>
    <scope>NUCLEOTIDE SEQUENCE</scope>
</reference>
<evidence type="ECO:0000313" key="2">
    <source>
        <dbReference type="EMBL" id="GFD43284.1"/>
    </source>
</evidence>
<feature type="non-terminal residue" evidence="2">
    <location>
        <position position="1"/>
    </location>
</feature>
<dbReference type="EMBL" id="BKCJ011594215">
    <property type="protein sequence ID" value="GFD43284.1"/>
    <property type="molecule type" value="Genomic_DNA"/>
</dbReference>
<accession>A0A699WG06</accession>
<sequence length="128" mass="14432">SYSYETNMEKDTDIDTTETEDGRELDIVDGDDVRDHIEVDPRDDREKFEASAGDTVVLGIDPRSVLMVDEEIVEPVRGDSSSSFSTRDGTVMSVEDILVNLDGAICDFYHHMSKVRMDRIVGIETIQR</sequence>
<feature type="region of interest" description="Disordered" evidence="1">
    <location>
        <begin position="1"/>
        <end position="40"/>
    </location>
</feature>
<protein>
    <submittedName>
        <fullName evidence="2">Uncharacterized protein</fullName>
    </submittedName>
</protein>